<name>A0A2S7SQ94_9BACT</name>
<dbReference type="Proteomes" id="UP000239872">
    <property type="component" value="Unassembled WGS sequence"/>
</dbReference>
<evidence type="ECO:0000313" key="1">
    <source>
        <dbReference type="EMBL" id="PQJ09060.1"/>
    </source>
</evidence>
<dbReference type="RefSeq" id="WP_105041182.1">
    <property type="nucleotide sequence ID" value="NZ_PPSL01000008.1"/>
</dbReference>
<organism evidence="1 2">
    <name type="scientific">Flavipsychrobacter stenotrophus</name>
    <dbReference type="NCBI Taxonomy" id="2077091"/>
    <lineage>
        <taxon>Bacteria</taxon>
        <taxon>Pseudomonadati</taxon>
        <taxon>Bacteroidota</taxon>
        <taxon>Chitinophagia</taxon>
        <taxon>Chitinophagales</taxon>
        <taxon>Chitinophagaceae</taxon>
        <taxon>Flavipsychrobacter</taxon>
    </lineage>
</organism>
<dbReference type="OrthoDB" id="676179at2"/>
<proteinExistence type="predicted"/>
<protein>
    <submittedName>
        <fullName evidence="1">Uncharacterized protein</fullName>
    </submittedName>
</protein>
<reference evidence="1 2" key="1">
    <citation type="submission" date="2018-01" db="EMBL/GenBank/DDBJ databases">
        <title>A novel member of the phylum Bacteroidetes isolated from glacier ice.</title>
        <authorList>
            <person name="Liu Q."/>
            <person name="Xin Y.-H."/>
        </authorList>
    </citation>
    <scope>NUCLEOTIDE SEQUENCE [LARGE SCALE GENOMIC DNA]</scope>
    <source>
        <strain evidence="1 2">RB1R16</strain>
    </source>
</reference>
<sequence>MKLRPTILLAIAFTSMMSYTSCVKKYICHCDIKYSGYPGLPASNSKEFEIQDLKSGAKTTCEKESDSTVNNNITAVETCYLY</sequence>
<dbReference type="AlphaFoldDB" id="A0A2S7SQ94"/>
<accession>A0A2S7SQ94</accession>
<gene>
    <name evidence="1" type="ORF">CJD36_021015</name>
</gene>
<dbReference type="EMBL" id="PPSL01000008">
    <property type="protein sequence ID" value="PQJ09060.1"/>
    <property type="molecule type" value="Genomic_DNA"/>
</dbReference>
<keyword evidence="2" id="KW-1185">Reference proteome</keyword>
<evidence type="ECO:0000313" key="2">
    <source>
        <dbReference type="Proteomes" id="UP000239872"/>
    </source>
</evidence>
<comment type="caution">
    <text evidence="1">The sequence shown here is derived from an EMBL/GenBank/DDBJ whole genome shotgun (WGS) entry which is preliminary data.</text>
</comment>